<evidence type="ECO:0000313" key="1">
    <source>
        <dbReference type="EMBL" id="DAF97114.1"/>
    </source>
</evidence>
<accession>A0A8S5URS7</accession>
<reference evidence="1" key="1">
    <citation type="journal article" date="2021" name="Proc. Natl. Acad. Sci. U.S.A.">
        <title>A Catalog of Tens of Thousands of Viruses from Human Metagenomes Reveals Hidden Associations with Chronic Diseases.</title>
        <authorList>
            <person name="Tisza M.J."/>
            <person name="Buck C.B."/>
        </authorList>
    </citation>
    <scope>NUCLEOTIDE SEQUENCE</scope>
    <source>
        <strain evidence="1">Cthae16</strain>
    </source>
</reference>
<organism evidence="1">
    <name type="scientific">Siphoviridae sp. cthae16</name>
    <dbReference type="NCBI Taxonomy" id="2825617"/>
    <lineage>
        <taxon>Viruses</taxon>
        <taxon>Duplodnaviria</taxon>
        <taxon>Heunggongvirae</taxon>
        <taxon>Uroviricota</taxon>
        <taxon>Caudoviricetes</taxon>
    </lineage>
</organism>
<sequence>MRYLIVTDRVITNIIEAEPDIAEKIGAKEWYDGAKMGDKYLPPSETDVILDLLADHEYRLCMSELNGGETTK</sequence>
<protein>
    <submittedName>
        <fullName evidence="1">Uncharacterized protein</fullName>
    </submittedName>
</protein>
<dbReference type="EMBL" id="BK016126">
    <property type="protein sequence ID" value="DAF97114.1"/>
    <property type="molecule type" value="Genomic_DNA"/>
</dbReference>
<name>A0A8S5URS7_9CAUD</name>
<proteinExistence type="predicted"/>